<keyword evidence="3" id="KW-1185">Reference proteome</keyword>
<sequence>MGGNLVSTLRSNSRKRPLPDEFRIHPRIMKKRRLYHIIDDREMEAALKEGESGAGDSNSTEPEIQSVIELLSLLGVEQTEGGTNDDNGYEGDDELSAGESESGNKSEPKDESEAENTTEENEPQDKRVILLETIIDIRTHTHSIVYNFEGPVQGADPIIQQLLDEALAETNTFSNVDSSTLQKAVKKAVDEEREDALCHHFERAITMPSSAAMDLDEQDEE</sequence>
<evidence type="ECO:0000313" key="2">
    <source>
        <dbReference type="EMBL" id="KAF4967344.1"/>
    </source>
</evidence>
<feature type="region of interest" description="Disordered" evidence="1">
    <location>
        <begin position="46"/>
        <end position="127"/>
    </location>
</feature>
<feature type="compositionally biased region" description="Acidic residues" evidence="1">
    <location>
        <begin position="87"/>
        <end position="96"/>
    </location>
</feature>
<feature type="region of interest" description="Disordered" evidence="1">
    <location>
        <begin position="1"/>
        <end position="22"/>
    </location>
</feature>
<dbReference type="EMBL" id="JABEXW010000243">
    <property type="protein sequence ID" value="KAF4967344.1"/>
    <property type="molecule type" value="Genomic_DNA"/>
</dbReference>
<accession>A0A8H4U0L5</accession>
<reference evidence="2" key="2">
    <citation type="submission" date="2020-05" db="EMBL/GenBank/DDBJ databases">
        <authorList>
            <person name="Kim H.-S."/>
            <person name="Proctor R.H."/>
            <person name="Brown D.W."/>
        </authorList>
    </citation>
    <scope>NUCLEOTIDE SEQUENCE</scope>
    <source>
        <strain evidence="2">NRRL 20472</strain>
    </source>
</reference>
<evidence type="ECO:0000256" key="1">
    <source>
        <dbReference type="SAM" id="MobiDB-lite"/>
    </source>
</evidence>
<feature type="compositionally biased region" description="Acidic residues" evidence="1">
    <location>
        <begin position="112"/>
        <end position="122"/>
    </location>
</feature>
<dbReference type="OrthoDB" id="10435436at2759"/>
<name>A0A8H4U0L5_9HYPO</name>
<proteinExistence type="predicted"/>
<gene>
    <name evidence="2" type="ORF">FSARC_5067</name>
</gene>
<feature type="compositionally biased region" description="Basic and acidic residues" evidence="1">
    <location>
        <begin position="102"/>
        <end position="111"/>
    </location>
</feature>
<protein>
    <submittedName>
        <fullName evidence="2">Uncharacterized protein</fullName>
    </submittedName>
</protein>
<reference evidence="2" key="1">
    <citation type="journal article" date="2020" name="BMC Genomics">
        <title>Correction to: Identification and distribution of gene clusters required for synthesis of sphingolipid metabolism inhibitors in diverse species of the filamentous fungus Fusarium.</title>
        <authorList>
            <person name="Kim H.S."/>
            <person name="Lohmar J.M."/>
            <person name="Busman M."/>
            <person name="Brown D.W."/>
            <person name="Naumann T.A."/>
            <person name="Divon H.H."/>
            <person name="Lysoe E."/>
            <person name="Uhlig S."/>
            <person name="Proctor R.H."/>
        </authorList>
    </citation>
    <scope>NUCLEOTIDE SEQUENCE</scope>
    <source>
        <strain evidence="2">NRRL 20472</strain>
    </source>
</reference>
<dbReference type="AlphaFoldDB" id="A0A8H4U0L5"/>
<feature type="compositionally biased region" description="Polar residues" evidence="1">
    <location>
        <begin position="1"/>
        <end position="11"/>
    </location>
</feature>
<evidence type="ECO:0000313" key="3">
    <source>
        <dbReference type="Proteomes" id="UP000622797"/>
    </source>
</evidence>
<organism evidence="2 3">
    <name type="scientific">Fusarium sarcochroum</name>
    <dbReference type="NCBI Taxonomy" id="1208366"/>
    <lineage>
        <taxon>Eukaryota</taxon>
        <taxon>Fungi</taxon>
        <taxon>Dikarya</taxon>
        <taxon>Ascomycota</taxon>
        <taxon>Pezizomycotina</taxon>
        <taxon>Sordariomycetes</taxon>
        <taxon>Hypocreomycetidae</taxon>
        <taxon>Hypocreales</taxon>
        <taxon>Nectriaceae</taxon>
        <taxon>Fusarium</taxon>
        <taxon>Fusarium lateritium species complex</taxon>
    </lineage>
</organism>
<dbReference type="Proteomes" id="UP000622797">
    <property type="component" value="Unassembled WGS sequence"/>
</dbReference>
<comment type="caution">
    <text evidence="2">The sequence shown here is derived from an EMBL/GenBank/DDBJ whole genome shotgun (WGS) entry which is preliminary data.</text>
</comment>